<gene>
    <name evidence="1" type="ORF">DMP06_09870</name>
</gene>
<dbReference type="EMBL" id="QIBX01000021">
    <property type="protein sequence ID" value="RNL37989.1"/>
    <property type="molecule type" value="Genomic_DNA"/>
</dbReference>
<dbReference type="SUPFAM" id="SSF56399">
    <property type="entry name" value="ADP-ribosylation"/>
    <property type="match status" value="1"/>
</dbReference>
<protein>
    <recommendedName>
        <fullName evidence="3">DUF3990 domain-containing protein</fullName>
    </recommendedName>
</protein>
<sequence>MSSFTLYHGSDHVIEAPVFGGDREHNDYGRGFYCTEHLEMAKEWAVSGKRDGYANCYAFCDDGLSVLNLNGDGYTILHWLAVLLQNRVFDLPAALPLEARDYIVGRFRVPLEEADVIRGYRADDAYFSFAQDFLNGLISLRQLSRAMRLGKLGEQVAVMSEAAFGRLGFRGAEFVSKDEWYPRYKARDSRARRDYFDVERFRREPDDLYVLQILNEEVGPNDPRLR</sequence>
<evidence type="ECO:0008006" key="3">
    <source>
        <dbReference type="Google" id="ProtNLM"/>
    </source>
</evidence>
<dbReference type="OrthoDB" id="9813772at2"/>
<name>A0A3N0ATX4_9ACTN</name>
<dbReference type="RefSeq" id="WP_123209568.1">
    <property type="nucleotide sequence ID" value="NZ_JBHTHO010000019.1"/>
</dbReference>
<accession>A0A3N0ATX4</accession>
<reference evidence="2" key="1">
    <citation type="submission" date="2018-05" db="EMBL/GenBank/DDBJ databases">
        <title>Genome Sequencing of selected type strains of the family Eggerthellaceae.</title>
        <authorList>
            <person name="Danylec N."/>
            <person name="Stoll D.A."/>
            <person name="Doetsch A."/>
            <person name="Huch M."/>
        </authorList>
    </citation>
    <scope>NUCLEOTIDE SEQUENCE [LARGE SCALE GENOMIC DNA]</scope>
    <source>
        <strain evidence="2">DSM 24851</strain>
    </source>
</reference>
<evidence type="ECO:0000313" key="2">
    <source>
        <dbReference type="Proteomes" id="UP000269591"/>
    </source>
</evidence>
<comment type="caution">
    <text evidence="1">The sequence shown here is derived from an EMBL/GenBank/DDBJ whole genome shotgun (WGS) entry which is preliminary data.</text>
</comment>
<dbReference type="Pfam" id="PF13151">
    <property type="entry name" value="DUF3990"/>
    <property type="match status" value="1"/>
</dbReference>
<organism evidence="1 2">
    <name type="scientific">Slackia equolifaciens</name>
    <dbReference type="NCBI Taxonomy" id="498718"/>
    <lineage>
        <taxon>Bacteria</taxon>
        <taxon>Bacillati</taxon>
        <taxon>Actinomycetota</taxon>
        <taxon>Coriobacteriia</taxon>
        <taxon>Eggerthellales</taxon>
        <taxon>Eggerthellaceae</taxon>
        <taxon>Slackia</taxon>
    </lineage>
</organism>
<proteinExistence type="predicted"/>
<dbReference type="AlphaFoldDB" id="A0A3N0ATX4"/>
<dbReference type="Proteomes" id="UP000269591">
    <property type="component" value="Unassembled WGS sequence"/>
</dbReference>
<evidence type="ECO:0000313" key="1">
    <source>
        <dbReference type="EMBL" id="RNL37989.1"/>
    </source>
</evidence>
<keyword evidence="2" id="KW-1185">Reference proteome</keyword>
<dbReference type="InterPro" id="IPR025051">
    <property type="entry name" value="DUF3990"/>
</dbReference>